<proteinExistence type="inferred from homology"/>
<reference evidence="6 7" key="1">
    <citation type="submission" date="2019-03" db="EMBL/GenBank/DDBJ databases">
        <title>Draft genome sequences of novel Actinobacteria.</title>
        <authorList>
            <person name="Sahin N."/>
            <person name="Ay H."/>
            <person name="Saygin H."/>
        </authorList>
    </citation>
    <scope>NUCLEOTIDE SEQUENCE [LARGE SCALE GENOMIC DNA]</scope>
    <source>
        <strain evidence="6 7">KC310</strain>
    </source>
</reference>
<dbReference type="RefSeq" id="WP_132599579.1">
    <property type="nucleotide sequence ID" value="NZ_SMKO01000113.1"/>
</dbReference>
<dbReference type="GO" id="GO:0003677">
    <property type="term" value="F:DNA binding"/>
    <property type="evidence" value="ECO:0007669"/>
    <property type="project" value="UniProtKB-KW"/>
</dbReference>
<dbReference type="CDD" id="cd05466">
    <property type="entry name" value="PBP2_LTTR_substrate"/>
    <property type="match status" value="1"/>
</dbReference>
<keyword evidence="2" id="KW-0805">Transcription regulation</keyword>
<keyword evidence="7" id="KW-1185">Reference proteome</keyword>
<dbReference type="GO" id="GO:0003700">
    <property type="term" value="F:DNA-binding transcription factor activity"/>
    <property type="evidence" value="ECO:0007669"/>
    <property type="project" value="InterPro"/>
</dbReference>
<evidence type="ECO:0000313" key="6">
    <source>
        <dbReference type="EMBL" id="TDC99446.1"/>
    </source>
</evidence>
<evidence type="ECO:0000256" key="2">
    <source>
        <dbReference type="ARBA" id="ARBA00023015"/>
    </source>
</evidence>
<dbReference type="PROSITE" id="PS50931">
    <property type="entry name" value="HTH_LYSR"/>
    <property type="match status" value="1"/>
</dbReference>
<dbReference type="Pfam" id="PF03466">
    <property type="entry name" value="LysR_substrate"/>
    <property type="match status" value="1"/>
</dbReference>
<evidence type="ECO:0000313" key="7">
    <source>
        <dbReference type="Proteomes" id="UP000295258"/>
    </source>
</evidence>
<evidence type="ECO:0000259" key="5">
    <source>
        <dbReference type="PROSITE" id="PS50931"/>
    </source>
</evidence>
<dbReference type="PRINTS" id="PR00039">
    <property type="entry name" value="HTHLYSR"/>
</dbReference>
<dbReference type="InterPro" id="IPR005119">
    <property type="entry name" value="LysR_subst-bd"/>
</dbReference>
<comment type="similarity">
    <text evidence="1">Belongs to the LysR transcriptional regulatory family.</text>
</comment>
<dbReference type="Gene3D" id="1.10.10.10">
    <property type="entry name" value="Winged helix-like DNA-binding domain superfamily/Winged helix DNA-binding domain"/>
    <property type="match status" value="1"/>
</dbReference>
<dbReference type="PANTHER" id="PTHR30419">
    <property type="entry name" value="HTH-TYPE TRANSCRIPTIONAL REGULATOR YBHD"/>
    <property type="match status" value="1"/>
</dbReference>
<dbReference type="Pfam" id="PF00126">
    <property type="entry name" value="HTH_1"/>
    <property type="match status" value="1"/>
</dbReference>
<dbReference type="InterPro" id="IPR050950">
    <property type="entry name" value="HTH-type_LysR_regulators"/>
</dbReference>
<dbReference type="InterPro" id="IPR000847">
    <property type="entry name" value="LysR_HTH_N"/>
</dbReference>
<evidence type="ECO:0000256" key="3">
    <source>
        <dbReference type="ARBA" id="ARBA00023125"/>
    </source>
</evidence>
<protein>
    <submittedName>
        <fullName evidence="6">LysR family transcriptional regulator</fullName>
    </submittedName>
</protein>
<keyword evidence="3" id="KW-0238">DNA-binding</keyword>
<evidence type="ECO:0000256" key="1">
    <source>
        <dbReference type="ARBA" id="ARBA00009437"/>
    </source>
</evidence>
<comment type="caution">
    <text evidence="6">The sequence shown here is derived from an EMBL/GenBank/DDBJ whole genome shotgun (WGS) entry which is preliminary data.</text>
</comment>
<gene>
    <name evidence="6" type="ORF">E1292_31810</name>
</gene>
<dbReference type="GO" id="GO:0005829">
    <property type="term" value="C:cytosol"/>
    <property type="evidence" value="ECO:0007669"/>
    <property type="project" value="TreeGrafter"/>
</dbReference>
<dbReference type="AlphaFoldDB" id="A0A4R4V7W6"/>
<sequence>MELRQIRYFEAVARLLHFTRAADELRVAQPALSLQIRQLETELGVQLFDRTTRRVGLTDAGETLLPSARRIIAEADEARARLRDMTGLEAGRVTIGAQQSLIASGVLLDVLVEFRDRRPGVDVVVREEAAEGSLAMLVEGLVDLVLAMVDDVADDSAFLVESLFQEEVVFVVGHGHRLVGAAVELPGLLAEPFIAFNEGAGLRRMLLRACVDAGFQPRIAYESGALGSIRAMAAAGLGVALLPLPVLRVPGPPVKVLDTGVRLRRTISLVRPAERYHTAAAKALTTLLRARLKQIHSSPGPA</sequence>
<dbReference type="FunFam" id="1.10.10.10:FF:000001">
    <property type="entry name" value="LysR family transcriptional regulator"/>
    <property type="match status" value="1"/>
</dbReference>
<dbReference type="SUPFAM" id="SSF46785">
    <property type="entry name" value="Winged helix' DNA-binding domain"/>
    <property type="match status" value="1"/>
</dbReference>
<dbReference type="EMBL" id="SMKO01000113">
    <property type="protein sequence ID" value="TDC99446.1"/>
    <property type="molecule type" value="Genomic_DNA"/>
</dbReference>
<organism evidence="6 7">
    <name type="scientific">Nonomuraea deserti</name>
    <dbReference type="NCBI Taxonomy" id="1848322"/>
    <lineage>
        <taxon>Bacteria</taxon>
        <taxon>Bacillati</taxon>
        <taxon>Actinomycetota</taxon>
        <taxon>Actinomycetes</taxon>
        <taxon>Streptosporangiales</taxon>
        <taxon>Streptosporangiaceae</taxon>
        <taxon>Nonomuraea</taxon>
    </lineage>
</organism>
<dbReference type="InterPro" id="IPR036388">
    <property type="entry name" value="WH-like_DNA-bd_sf"/>
</dbReference>
<name>A0A4R4V7W6_9ACTN</name>
<dbReference type="InterPro" id="IPR036390">
    <property type="entry name" value="WH_DNA-bd_sf"/>
</dbReference>
<dbReference type="SUPFAM" id="SSF53850">
    <property type="entry name" value="Periplasmic binding protein-like II"/>
    <property type="match status" value="1"/>
</dbReference>
<evidence type="ECO:0000256" key="4">
    <source>
        <dbReference type="ARBA" id="ARBA00023163"/>
    </source>
</evidence>
<keyword evidence="4" id="KW-0804">Transcription</keyword>
<dbReference type="Proteomes" id="UP000295258">
    <property type="component" value="Unassembled WGS sequence"/>
</dbReference>
<accession>A0A4R4V7W6</accession>
<dbReference type="Gene3D" id="3.40.190.290">
    <property type="match status" value="1"/>
</dbReference>
<feature type="domain" description="HTH lysR-type" evidence="5">
    <location>
        <begin position="1"/>
        <end position="58"/>
    </location>
</feature>